<dbReference type="SMART" id="SM00487">
    <property type="entry name" value="DEXDc"/>
    <property type="match status" value="1"/>
</dbReference>
<dbReference type="InterPro" id="IPR011545">
    <property type="entry name" value="DEAD/DEAH_box_helicase_dom"/>
</dbReference>
<dbReference type="Pfam" id="PF00270">
    <property type="entry name" value="DEAD"/>
    <property type="match status" value="1"/>
</dbReference>
<reference evidence="10" key="1">
    <citation type="submission" date="2018-06" db="EMBL/GenBank/DDBJ databases">
        <authorList>
            <person name="Zhirakovskaya E."/>
        </authorList>
    </citation>
    <scope>NUCLEOTIDE SEQUENCE</scope>
</reference>
<dbReference type="SUPFAM" id="SSF143517">
    <property type="entry name" value="TRCF domain-like"/>
    <property type="match status" value="1"/>
</dbReference>
<dbReference type="InterPro" id="IPR047112">
    <property type="entry name" value="RecG/Mfd"/>
</dbReference>
<dbReference type="InterPro" id="IPR001650">
    <property type="entry name" value="Helicase_C-like"/>
</dbReference>
<evidence type="ECO:0000256" key="5">
    <source>
        <dbReference type="ARBA" id="ARBA00022840"/>
    </source>
</evidence>
<dbReference type="GO" id="GO:0003677">
    <property type="term" value="F:DNA binding"/>
    <property type="evidence" value="ECO:0007669"/>
    <property type="project" value="UniProtKB-KW"/>
</dbReference>
<dbReference type="GO" id="GO:0006281">
    <property type="term" value="P:DNA repair"/>
    <property type="evidence" value="ECO:0007669"/>
    <property type="project" value="UniProtKB-KW"/>
</dbReference>
<dbReference type="GO" id="GO:0005524">
    <property type="term" value="F:ATP binding"/>
    <property type="evidence" value="ECO:0007669"/>
    <property type="project" value="UniProtKB-KW"/>
</dbReference>
<dbReference type="SUPFAM" id="SSF52540">
    <property type="entry name" value="P-loop containing nucleoside triphosphate hydrolases"/>
    <property type="match status" value="2"/>
</dbReference>
<dbReference type="Gene3D" id="3.40.50.300">
    <property type="entry name" value="P-loop containing nucleotide triphosphate hydrolases"/>
    <property type="match status" value="2"/>
</dbReference>
<dbReference type="InterPro" id="IPR014001">
    <property type="entry name" value="Helicase_ATP-bd"/>
</dbReference>
<dbReference type="InterPro" id="IPR027417">
    <property type="entry name" value="P-loop_NTPase"/>
</dbReference>
<organism evidence="10">
    <name type="scientific">hydrothermal vent metagenome</name>
    <dbReference type="NCBI Taxonomy" id="652676"/>
    <lineage>
        <taxon>unclassified sequences</taxon>
        <taxon>metagenomes</taxon>
        <taxon>ecological metagenomes</taxon>
    </lineage>
</organism>
<protein>
    <submittedName>
        <fullName evidence="10">Transcription-repair coupling factor</fullName>
    </submittedName>
</protein>
<dbReference type="Pfam" id="PF03461">
    <property type="entry name" value="TRCF"/>
    <property type="match status" value="1"/>
</dbReference>
<evidence type="ECO:0000259" key="8">
    <source>
        <dbReference type="PROSITE" id="PS51192"/>
    </source>
</evidence>
<dbReference type="SMART" id="SM00490">
    <property type="entry name" value="HELICc"/>
    <property type="match status" value="1"/>
</dbReference>
<evidence type="ECO:0000256" key="4">
    <source>
        <dbReference type="ARBA" id="ARBA00022806"/>
    </source>
</evidence>
<name>A0A3B0T3Y4_9ZZZZ</name>
<dbReference type="Gene3D" id="3.90.1150.50">
    <property type="entry name" value="Transcription-repair-coupling factor, D7 domain"/>
    <property type="match status" value="1"/>
</dbReference>
<dbReference type="EMBL" id="UOEI01000370">
    <property type="protein sequence ID" value="VAW03554.1"/>
    <property type="molecule type" value="Genomic_DNA"/>
</dbReference>
<dbReference type="InterPro" id="IPR037235">
    <property type="entry name" value="TRCF-like_C_D7"/>
</dbReference>
<keyword evidence="7" id="KW-0234">DNA repair</keyword>
<evidence type="ECO:0000256" key="2">
    <source>
        <dbReference type="ARBA" id="ARBA00022763"/>
    </source>
</evidence>
<dbReference type="AlphaFoldDB" id="A0A3B0T3Y4"/>
<dbReference type="GO" id="GO:0016787">
    <property type="term" value="F:hydrolase activity"/>
    <property type="evidence" value="ECO:0007669"/>
    <property type="project" value="UniProtKB-KW"/>
</dbReference>
<keyword evidence="3" id="KW-0378">Hydrolase</keyword>
<evidence type="ECO:0000256" key="7">
    <source>
        <dbReference type="ARBA" id="ARBA00023204"/>
    </source>
</evidence>
<keyword evidence="1" id="KW-0547">Nucleotide-binding</keyword>
<dbReference type="PANTHER" id="PTHR47964">
    <property type="entry name" value="ATP-DEPENDENT DNA HELICASE HOMOLOG RECG, CHLOROPLASTIC"/>
    <property type="match status" value="1"/>
</dbReference>
<gene>
    <name evidence="10" type="ORF">MNBD_ACTINO01-2626</name>
</gene>
<accession>A0A3B0T3Y4</accession>
<evidence type="ECO:0000256" key="6">
    <source>
        <dbReference type="ARBA" id="ARBA00023125"/>
    </source>
</evidence>
<evidence type="ECO:0000256" key="3">
    <source>
        <dbReference type="ARBA" id="ARBA00022801"/>
    </source>
</evidence>
<evidence type="ECO:0000313" key="10">
    <source>
        <dbReference type="EMBL" id="VAW03554.1"/>
    </source>
</evidence>
<feature type="non-terminal residue" evidence="10">
    <location>
        <position position="1"/>
    </location>
</feature>
<dbReference type="CDD" id="cd17991">
    <property type="entry name" value="DEXHc_TRCF"/>
    <property type="match status" value="1"/>
</dbReference>
<dbReference type="Pfam" id="PF00271">
    <property type="entry name" value="Helicase_C"/>
    <property type="match status" value="1"/>
</dbReference>
<dbReference type="SMART" id="SM00982">
    <property type="entry name" value="TRCF"/>
    <property type="match status" value="1"/>
</dbReference>
<feature type="domain" description="Helicase C-terminal" evidence="9">
    <location>
        <begin position="225"/>
        <end position="375"/>
    </location>
</feature>
<evidence type="ECO:0000256" key="1">
    <source>
        <dbReference type="ARBA" id="ARBA00022741"/>
    </source>
</evidence>
<feature type="domain" description="Helicase ATP-binding" evidence="8">
    <location>
        <begin position="39"/>
        <end position="200"/>
    </location>
</feature>
<dbReference type="PROSITE" id="PS51192">
    <property type="entry name" value="HELICASE_ATP_BIND_1"/>
    <property type="match status" value="1"/>
</dbReference>
<keyword evidence="6" id="KW-0238">DNA-binding</keyword>
<sequence length="559" mass="62420">ASSGHAFSPDTPWQREFEAAFPFEETPDQMQAIIDVKADMEEDLPMDRLVFGDVGFGKTEVALRAMFKAVQDGKQAAMLVPTTLLAQQHFANFEERFAPYPVRVEMLSRFLTAKEQRHVIAGVADGSVDIVVGTHRILSQDIDFRDLGLVVIDEEQRFGVGAKDKLRELRTSVDVLTLTATPIPRTLEMALTGIRDVSSIRTAPQDRHPILTYVGPYDRNAVSAAIRREMLREGQVYYVHNRVQSIDHAVVGLRELVPDARIAIAHGQMSEGQLEQVMFDFWNHEYDVLVSTTIIESGLDVPQVNTLIVERADRLGLAQLYQLRGRVGRSSQRAYAYLFHPTEERLGETAHRRLEAIGQFADLGSGFELAMRDLEIRGAGSILSVTQSGHIAAVGFDLYTELVADAVKELKGEHDDVEEPEPIRIDLMVDAHLPDGYVPGVEARLEAYRRLAAATTTESVDDVEAEWQDRFGDLPYEAVELINVARLRVEAMRIGVTEIVQNRREVRIGPVTMKASQEVRLERIARGSLLRGSTLYLPAPESSPATVIAQFLLTIWPES</sequence>
<evidence type="ECO:0000259" key="9">
    <source>
        <dbReference type="PROSITE" id="PS51194"/>
    </source>
</evidence>
<keyword evidence="5" id="KW-0067">ATP-binding</keyword>
<keyword evidence="4" id="KW-0347">Helicase</keyword>
<dbReference type="InterPro" id="IPR005118">
    <property type="entry name" value="TRCF_C"/>
</dbReference>
<dbReference type="PROSITE" id="PS51194">
    <property type="entry name" value="HELICASE_CTER"/>
    <property type="match status" value="1"/>
</dbReference>
<dbReference type="PANTHER" id="PTHR47964:SF1">
    <property type="entry name" value="ATP-DEPENDENT DNA HELICASE HOMOLOG RECG, CHLOROPLASTIC"/>
    <property type="match status" value="1"/>
</dbReference>
<proteinExistence type="predicted"/>
<dbReference type="GO" id="GO:0003678">
    <property type="term" value="F:DNA helicase activity"/>
    <property type="evidence" value="ECO:0007669"/>
    <property type="project" value="TreeGrafter"/>
</dbReference>
<keyword evidence="2" id="KW-0227">DNA damage</keyword>